<dbReference type="AlphaFoldDB" id="A0AAV4PQK6"/>
<organism evidence="1 2">
    <name type="scientific">Caerostris darwini</name>
    <dbReference type="NCBI Taxonomy" id="1538125"/>
    <lineage>
        <taxon>Eukaryota</taxon>
        <taxon>Metazoa</taxon>
        <taxon>Ecdysozoa</taxon>
        <taxon>Arthropoda</taxon>
        <taxon>Chelicerata</taxon>
        <taxon>Arachnida</taxon>
        <taxon>Araneae</taxon>
        <taxon>Araneomorphae</taxon>
        <taxon>Entelegynae</taxon>
        <taxon>Araneoidea</taxon>
        <taxon>Araneidae</taxon>
        <taxon>Caerostris</taxon>
    </lineage>
</organism>
<sequence length="287" mass="33299">MSNPGVFQYFNIGSDRYFNHTDREKKNISNSQVFLQDHQNFSPVHNQQGSRMNAFKDGMQDIVHRNFATTPNEDSNDCWYFNSPPSYEMAMEQLQRDKSRLWNSTNKDSSVPNNDLIRVQNFDATKETFQKVGHNQCFDTMKNNYQLKYTNEQFFSAEKGPDLKFGSTSKQEQYQRTAKLFTKQNVNIADIQDINASSCGIASSEIQTNAFQNRITLQMPVSNLIGEPHTDYSICPHSVENNICKNEKDSILTHDLVFDYDSRDLEKQNIQYESNSVSKCIFIIKYF</sequence>
<comment type="caution">
    <text evidence="1">The sequence shown here is derived from an EMBL/GenBank/DDBJ whole genome shotgun (WGS) entry which is preliminary data.</text>
</comment>
<reference evidence="1 2" key="1">
    <citation type="submission" date="2021-06" db="EMBL/GenBank/DDBJ databases">
        <title>Caerostris darwini draft genome.</title>
        <authorList>
            <person name="Kono N."/>
            <person name="Arakawa K."/>
        </authorList>
    </citation>
    <scope>NUCLEOTIDE SEQUENCE [LARGE SCALE GENOMIC DNA]</scope>
</reference>
<gene>
    <name evidence="1" type="ORF">CDAR_498401</name>
</gene>
<evidence type="ECO:0000313" key="2">
    <source>
        <dbReference type="Proteomes" id="UP001054837"/>
    </source>
</evidence>
<accession>A0AAV4PQK6</accession>
<dbReference type="EMBL" id="BPLQ01003293">
    <property type="protein sequence ID" value="GIX99384.1"/>
    <property type="molecule type" value="Genomic_DNA"/>
</dbReference>
<keyword evidence="2" id="KW-1185">Reference proteome</keyword>
<name>A0AAV4PQK6_9ARAC</name>
<protein>
    <submittedName>
        <fullName evidence="1">Uncharacterized protein</fullName>
    </submittedName>
</protein>
<proteinExistence type="predicted"/>
<evidence type="ECO:0000313" key="1">
    <source>
        <dbReference type="EMBL" id="GIX99384.1"/>
    </source>
</evidence>
<dbReference type="Proteomes" id="UP001054837">
    <property type="component" value="Unassembled WGS sequence"/>
</dbReference>